<organism evidence="1 2">
    <name type="scientific">Ralstonia phage phiRSL1</name>
    <dbReference type="NCBI Taxonomy" id="1980924"/>
    <lineage>
        <taxon>Viruses</taxon>
        <taxon>Duplodnaviria</taxon>
        <taxon>Heunggongvirae</taxon>
        <taxon>Uroviricota</taxon>
        <taxon>Caudoviricetes</taxon>
        <taxon>Mieseafarmvirus</taxon>
        <taxon>Mieseafarmvirus RSL1</taxon>
    </lineage>
</organism>
<evidence type="ECO:0000313" key="2">
    <source>
        <dbReference type="Proteomes" id="UP000001034"/>
    </source>
</evidence>
<name>B2ZY07_9CAUD</name>
<protein>
    <submittedName>
        <fullName evidence="1">Uncharacterized protein</fullName>
    </submittedName>
</protein>
<proteinExistence type="predicted"/>
<dbReference type="Proteomes" id="UP000001034">
    <property type="component" value="Segment"/>
</dbReference>
<dbReference type="RefSeq" id="YP_001950023.1">
    <property type="nucleotide sequence ID" value="NC_010811.2"/>
</dbReference>
<reference evidence="1 2" key="1">
    <citation type="journal article" date="2010" name="Virology">
        <title>A jumbo phage infecting the phytopathogen Ralstonia solanacearum defines a new lineage of the Myoviridae family.</title>
        <authorList>
            <person name="Yamada T."/>
            <person name="Satoh S."/>
            <person name="Ishikawa H."/>
            <person name="Fujiwara A."/>
            <person name="Kawasaki T."/>
            <person name="Fujie M."/>
            <person name="Ogata H."/>
        </authorList>
    </citation>
    <scope>NUCLEOTIDE SEQUENCE [LARGE SCALE GENOMIC DNA]</scope>
</reference>
<accession>B2ZY07</accession>
<dbReference type="KEGG" id="vg:6369921"/>
<evidence type="ECO:0000313" key="1">
    <source>
        <dbReference type="EMBL" id="BAG41593.1"/>
    </source>
</evidence>
<dbReference type="EMBL" id="AB366653">
    <property type="protein sequence ID" value="BAG41593.1"/>
    <property type="molecule type" value="Genomic_DNA"/>
</dbReference>
<sequence>MAILTELLKKAKEWDEEGPHADTERPIQSEFLEWLISMQDLLLKALGKKPTDPLPHGVFEFLIIMWAASAKNALHCLHQGLAVRDGDGMPVDKRYYSLQELISEAQCMMNPEEEAEILEEVLLDLPYEEDNEDSDDDDEVIDVISTLDEEEHSGPICGDCGACAKHCTCDDEDEQTVPRILH</sequence>
<keyword evidence="2" id="KW-1185">Reference proteome</keyword>
<dbReference type="GeneID" id="6369921"/>